<dbReference type="Pfam" id="PF01973">
    <property type="entry name" value="MptE-like"/>
    <property type="match status" value="1"/>
</dbReference>
<dbReference type="PANTHER" id="PTHR41786">
    <property type="entry name" value="MOTILITY ACCESSORY FACTOR MAF"/>
    <property type="match status" value="1"/>
</dbReference>
<dbReference type="PANTHER" id="PTHR41786:SF1">
    <property type="entry name" value="6-HYDROXYMETHYLPTERIN DIPHOSPHOKINASE MPTE-LIKE DOMAIN-CONTAINING PROTEIN"/>
    <property type="match status" value="1"/>
</dbReference>
<proteinExistence type="predicted"/>
<dbReference type="STRING" id="84029.CROST_37170"/>
<name>A0A1S8MDC2_9CLOT</name>
<dbReference type="EMBL" id="CP096983">
    <property type="protein sequence ID" value="URZ11360.1"/>
    <property type="molecule type" value="Genomic_DNA"/>
</dbReference>
<evidence type="ECO:0000313" key="1">
    <source>
        <dbReference type="EMBL" id="URZ11360.1"/>
    </source>
</evidence>
<accession>A0A1S8MDC2</accession>
<dbReference type="AlphaFoldDB" id="A0A1S8MDC2"/>
<reference evidence="1 2" key="1">
    <citation type="submission" date="2022-04" db="EMBL/GenBank/DDBJ databases">
        <title>Genome sequence of C. roseum typestrain.</title>
        <authorList>
            <person name="Poehlein A."/>
            <person name="Schoch T."/>
            <person name="Duerre P."/>
            <person name="Daniel R."/>
        </authorList>
    </citation>
    <scope>NUCLEOTIDE SEQUENCE [LARGE SCALE GENOMIC DNA]</scope>
    <source>
        <strain evidence="1 2">DSM 7320</strain>
    </source>
</reference>
<protein>
    <submittedName>
        <fullName evidence="1">Uncharacterized protein</fullName>
    </submittedName>
</protein>
<organism evidence="1 2">
    <name type="scientific">Clostridium felsineum</name>
    <dbReference type="NCBI Taxonomy" id="36839"/>
    <lineage>
        <taxon>Bacteria</taxon>
        <taxon>Bacillati</taxon>
        <taxon>Bacillota</taxon>
        <taxon>Clostridia</taxon>
        <taxon>Eubacteriales</taxon>
        <taxon>Clostridiaceae</taxon>
        <taxon>Clostridium</taxon>
    </lineage>
</organism>
<gene>
    <name evidence="1" type="ORF">CROST_020770</name>
</gene>
<keyword evidence="2" id="KW-1185">Reference proteome</keyword>
<dbReference type="Proteomes" id="UP000190951">
    <property type="component" value="Chromosome"/>
</dbReference>
<evidence type="ECO:0000313" key="2">
    <source>
        <dbReference type="Proteomes" id="UP000190951"/>
    </source>
</evidence>
<dbReference type="InterPro" id="IPR002826">
    <property type="entry name" value="MptE-like"/>
</dbReference>
<dbReference type="KEGG" id="crw:CROST_020770"/>
<sequence length="577" mass="66129">MNIVTFNTVKECENTLKEAAIEKSLDNRNILLLDGKYIGSKENVKKDIERFINSLNIENAESDFVIFGLGSGEHIIELINMGLTKIRILVIEPRVDVVSSFLNISYADKIINDDRVFLYLYNEEDLSGVLNLFLDEFNIANTKCSVFANYSDIYYKEIANLYSNYLEIQNSVLVNMGTHMVHSKHFFNSYMNNLKSIQNSTMINYFKNIYEGMPAVVVSAGPSLSKNVDLLKEFQDKFIIITGGRTLEILIDKGIIPDFVCVIDPDEPAFEIMKNAMDSKVPLVYSEFTNYKVVEEYKGRKIFFTDIGAENASRDFFEKDIDNLYEGGSVAHVCTSLAEYIGCNTIIFIGQDFAYTNDITYDLSVGGSGDIKNFFYVQDIYGEKVKTDRTLYFYKKSMEEFIKAKRDIKFINSTEGGASIEGAPADILKNVLENYGNKVKDRNVIENIIKDNTELMSKENVDLKMEKIKQNLTIVNEMCISAVEDYNSYIMANKDDIQERDFVAYNFNITNECIFSMIGSLKFLNILLSPAIINILGNPNFKEKQDMMEEDRIKIQLKRNIIFYNNIIESVKEFMKY</sequence>